<protein>
    <submittedName>
        <fullName evidence="1">Uncharacterized protein</fullName>
    </submittedName>
</protein>
<reference evidence="2" key="1">
    <citation type="journal article" date="2023" name="Nat. Plants">
        <title>Single-cell RNA sequencing provides a high-resolution roadmap for understanding the multicellular compartmentation of specialized metabolism.</title>
        <authorList>
            <person name="Sun S."/>
            <person name="Shen X."/>
            <person name="Li Y."/>
            <person name="Li Y."/>
            <person name="Wang S."/>
            <person name="Li R."/>
            <person name="Zhang H."/>
            <person name="Shen G."/>
            <person name="Guo B."/>
            <person name="Wei J."/>
            <person name="Xu J."/>
            <person name="St-Pierre B."/>
            <person name="Chen S."/>
            <person name="Sun C."/>
        </authorList>
    </citation>
    <scope>NUCLEOTIDE SEQUENCE [LARGE SCALE GENOMIC DNA]</scope>
</reference>
<gene>
    <name evidence="1" type="ORF">M9H77_16947</name>
</gene>
<name>A0ACC0B376_CATRO</name>
<keyword evidence="2" id="KW-1185">Reference proteome</keyword>
<comment type="caution">
    <text evidence="1">The sequence shown here is derived from an EMBL/GenBank/DDBJ whole genome shotgun (WGS) entry which is preliminary data.</text>
</comment>
<proteinExistence type="predicted"/>
<organism evidence="1 2">
    <name type="scientific">Catharanthus roseus</name>
    <name type="common">Madagascar periwinkle</name>
    <name type="synonym">Vinca rosea</name>
    <dbReference type="NCBI Taxonomy" id="4058"/>
    <lineage>
        <taxon>Eukaryota</taxon>
        <taxon>Viridiplantae</taxon>
        <taxon>Streptophyta</taxon>
        <taxon>Embryophyta</taxon>
        <taxon>Tracheophyta</taxon>
        <taxon>Spermatophyta</taxon>
        <taxon>Magnoliopsida</taxon>
        <taxon>eudicotyledons</taxon>
        <taxon>Gunneridae</taxon>
        <taxon>Pentapetalae</taxon>
        <taxon>asterids</taxon>
        <taxon>lamiids</taxon>
        <taxon>Gentianales</taxon>
        <taxon>Apocynaceae</taxon>
        <taxon>Rauvolfioideae</taxon>
        <taxon>Vinceae</taxon>
        <taxon>Catharanthinae</taxon>
        <taxon>Catharanthus</taxon>
    </lineage>
</organism>
<evidence type="ECO:0000313" key="1">
    <source>
        <dbReference type="EMBL" id="KAI5667094.1"/>
    </source>
</evidence>
<sequence>MVIWNFLDNSAKLGSQLSKQWMTHGIERLINNPTAMASSSSSSSGKIFLQGSDDITLEVDEAVAKQSVTIKHMIEDSLASRGPILLPKVPGNILVKVPEYYKHVVTQPPADENDVDLKTFVSALVNNHRETIFGLLVAVNYLDIKGLFFPCK</sequence>
<dbReference type="EMBL" id="CM044704">
    <property type="protein sequence ID" value="KAI5667094.1"/>
    <property type="molecule type" value="Genomic_DNA"/>
</dbReference>
<evidence type="ECO:0000313" key="2">
    <source>
        <dbReference type="Proteomes" id="UP001060085"/>
    </source>
</evidence>
<accession>A0ACC0B376</accession>
<dbReference type="Proteomes" id="UP001060085">
    <property type="component" value="Linkage Group LG04"/>
</dbReference>